<evidence type="ECO:0000313" key="3">
    <source>
        <dbReference type="EMBL" id="KEJ98177.1"/>
    </source>
</evidence>
<protein>
    <recommendedName>
        <fullName evidence="2">SPOR domain-containing protein</fullName>
    </recommendedName>
</protein>
<dbReference type="Gene3D" id="3.30.70.1070">
    <property type="entry name" value="Sporulation related repeat"/>
    <property type="match status" value="1"/>
</dbReference>
<name>A0A073JKE2_9RHOB</name>
<evidence type="ECO:0000256" key="1">
    <source>
        <dbReference type="SAM" id="MobiDB-lite"/>
    </source>
</evidence>
<proteinExistence type="predicted"/>
<dbReference type="PROSITE" id="PS51724">
    <property type="entry name" value="SPOR"/>
    <property type="match status" value="1"/>
</dbReference>
<feature type="region of interest" description="Disordered" evidence="1">
    <location>
        <begin position="199"/>
        <end position="222"/>
    </location>
</feature>
<comment type="caution">
    <text evidence="3">The sequence shown here is derived from an EMBL/GenBank/DDBJ whole genome shotgun (WGS) entry which is preliminary data.</text>
</comment>
<keyword evidence="4" id="KW-1185">Reference proteome</keyword>
<gene>
    <name evidence="3" type="ORF">SUH3_04055</name>
</gene>
<dbReference type="InterPro" id="IPR036680">
    <property type="entry name" value="SPOR-like_sf"/>
</dbReference>
<dbReference type="GeneID" id="68870732"/>
<evidence type="ECO:0000259" key="2">
    <source>
        <dbReference type="PROSITE" id="PS51724"/>
    </source>
</evidence>
<dbReference type="Pfam" id="PF05036">
    <property type="entry name" value="SPOR"/>
    <property type="match status" value="1"/>
</dbReference>
<organism evidence="3 4">
    <name type="scientific">Pseudosulfitobacter pseudonitzschiae</name>
    <dbReference type="NCBI Taxonomy" id="1402135"/>
    <lineage>
        <taxon>Bacteria</taxon>
        <taxon>Pseudomonadati</taxon>
        <taxon>Pseudomonadota</taxon>
        <taxon>Alphaproteobacteria</taxon>
        <taxon>Rhodobacterales</taxon>
        <taxon>Roseobacteraceae</taxon>
        <taxon>Pseudosulfitobacter</taxon>
    </lineage>
</organism>
<dbReference type="RefSeq" id="WP_051693908.1">
    <property type="nucleotide sequence ID" value="NZ_CP054599.1"/>
</dbReference>
<sequence length="299" mass="31440">MTWAVFSWNFRSHTKGLIAATCALALLVGCDDGGQFNLGKGLGIKAKDGTTTSATKRTRKTVERDIEAPEVFSATEPGLWDGRPSLGGVWVAHPDVKDPERVIIRNQANGQFVVGALFRRERDIPGPRLQVSSDAATSLGMLAGAPVELNVTALRKEEISEDGPAEEATLAADGTALPPAADVAATTLDPVSTAETALAEPATPATAPAPAPKPVAQPRASSLDKPYVQIGIFSVEANAERTANQMRGAGVVPEVKTFEANGKTFWRVVVGPAVTASERKQLLAKIKEQGFSDAYAVTN</sequence>
<dbReference type="AlphaFoldDB" id="A0A073JKE2"/>
<dbReference type="GO" id="GO:0042834">
    <property type="term" value="F:peptidoglycan binding"/>
    <property type="evidence" value="ECO:0007669"/>
    <property type="project" value="InterPro"/>
</dbReference>
<dbReference type="Proteomes" id="UP000027746">
    <property type="component" value="Unassembled WGS sequence"/>
</dbReference>
<reference evidence="3 4" key="1">
    <citation type="submission" date="2014-01" db="EMBL/GenBank/DDBJ databases">
        <title>Sulfitobacter sp. H3 (MCCC 1A00686) Genome Sequencing.</title>
        <authorList>
            <person name="Lai Q."/>
            <person name="Hong Z."/>
        </authorList>
    </citation>
    <scope>NUCLEOTIDE SEQUENCE [LARGE SCALE GENOMIC DNA]</scope>
    <source>
        <strain evidence="3 4">H3</strain>
    </source>
</reference>
<dbReference type="InterPro" id="IPR007730">
    <property type="entry name" value="SPOR-like_dom"/>
</dbReference>
<accession>A0A073JKE2</accession>
<dbReference type="EMBL" id="JAMD01000001">
    <property type="protein sequence ID" value="KEJ98177.1"/>
    <property type="molecule type" value="Genomic_DNA"/>
</dbReference>
<evidence type="ECO:0000313" key="4">
    <source>
        <dbReference type="Proteomes" id="UP000027746"/>
    </source>
</evidence>
<dbReference type="SUPFAM" id="SSF110997">
    <property type="entry name" value="Sporulation related repeat"/>
    <property type="match status" value="1"/>
</dbReference>
<feature type="domain" description="SPOR" evidence="2">
    <location>
        <begin position="220"/>
        <end position="299"/>
    </location>
</feature>
<dbReference type="OrthoDB" id="9766672at2"/>